<dbReference type="EMBL" id="UKGE01000004">
    <property type="protein sequence ID" value="SXN30257.1"/>
    <property type="molecule type" value="Genomic_DNA"/>
</dbReference>
<dbReference type="EMBL" id="ULCI01000002">
    <property type="protein sequence ID" value="SYR29404.1"/>
    <property type="molecule type" value="Genomic_DNA"/>
</dbReference>
<dbReference type="EMBL" id="JACLQZ010000001">
    <property type="protein sequence ID" value="MBC2872853.1"/>
    <property type="molecule type" value="Genomic_DNA"/>
</dbReference>
<dbReference type="Proteomes" id="UP000258253">
    <property type="component" value="Unassembled WGS sequence"/>
</dbReference>
<accession>A0A0C7KIX6</accession>
<evidence type="ECO:0000313" key="6">
    <source>
        <dbReference type="EMBL" id="SXN30257.1"/>
    </source>
</evidence>
<reference evidence="8 9" key="1">
    <citation type="submission" date="2018-08" db="EMBL/GenBank/DDBJ databases">
        <authorList>
            <consortium name="Pathogen Informatics"/>
        </authorList>
    </citation>
    <scope>NUCLEOTIDE SEQUENCE [LARGE SCALE GENOMIC DNA]</scope>
    <source>
        <strain evidence="6 9">EuSCAPE_AT029</strain>
        <strain evidence="7 8">EuSCAPE_HU047</strain>
    </source>
</reference>
<dbReference type="EMBL" id="JAAKYD010000001">
    <property type="protein sequence ID" value="NGN70594.1"/>
    <property type="molecule type" value="Genomic_DNA"/>
</dbReference>
<dbReference type="Proteomes" id="UP000592342">
    <property type="component" value="Unassembled WGS sequence"/>
</dbReference>
<evidence type="ECO:0000313" key="10">
    <source>
        <dbReference type="Proteomes" id="UP000325096"/>
    </source>
</evidence>
<evidence type="ECO:0000313" key="3">
    <source>
        <dbReference type="EMBL" id="MBC2872853.1"/>
    </source>
</evidence>
<feature type="transmembrane region" description="Helical" evidence="1">
    <location>
        <begin position="6"/>
        <end position="26"/>
    </location>
</feature>
<dbReference type="KEGG" id="kpx:PMK1_02600"/>
<gene>
    <name evidence="5" type="ORF">FZ929_11000</name>
    <name evidence="4" type="ORF">G4V31_00405</name>
    <name evidence="2" type="ORF">H7U16_08370</name>
    <name evidence="3" type="ORF">H7U18_08490</name>
    <name evidence="6" type="ORF">SAMEA3499901_01256</name>
    <name evidence="7" type="ORF">SAMEA3538828_00457</name>
</gene>
<dbReference type="Proteomes" id="UP000479475">
    <property type="component" value="Unassembled WGS sequence"/>
</dbReference>
<sequence length="61" mass="6968">MIKDYLIVAYLTAIVAWPFTLVLIGLSAGAALYMRRRVLCVALVVLFMLVVIAAWQFERYM</sequence>
<evidence type="ECO:0000256" key="1">
    <source>
        <dbReference type="SAM" id="Phobius"/>
    </source>
</evidence>
<dbReference type="Proteomes" id="UP000629923">
    <property type="component" value="Unassembled WGS sequence"/>
</dbReference>
<evidence type="ECO:0000313" key="9">
    <source>
        <dbReference type="Proteomes" id="UP000259975"/>
    </source>
</evidence>
<name>A0A0C7KIX6_KLEPN</name>
<evidence type="ECO:0000313" key="11">
    <source>
        <dbReference type="Proteomes" id="UP000479475"/>
    </source>
</evidence>
<dbReference type="Proteomes" id="UP000325096">
    <property type="component" value="Chromosome"/>
</dbReference>
<evidence type="ECO:0000313" key="8">
    <source>
        <dbReference type="Proteomes" id="UP000258253"/>
    </source>
</evidence>
<feature type="transmembrane region" description="Helical" evidence="1">
    <location>
        <begin position="38"/>
        <end position="57"/>
    </location>
</feature>
<reference evidence="2 12" key="4">
    <citation type="submission" date="2020-08" db="EMBL/GenBank/DDBJ databases">
        <title>Tigecycline and colistin resistance in Klebsiella pneumoniae.</title>
        <authorList>
            <person name="Ramesh N."/>
            <person name="Shanthini T."/>
            <person name="Prasanth M."/>
            <person name="Senthilkumar N."/>
            <person name="Meesala Krishna M."/>
            <person name="Guruswami G."/>
        </authorList>
    </citation>
    <scope>NUCLEOTIDE SEQUENCE [LARGE SCALE GENOMIC DNA]</scope>
    <source>
        <strain evidence="2 12">SHM 84</strain>
        <strain evidence="3">SHM 84C</strain>
    </source>
</reference>
<evidence type="ECO:0000313" key="2">
    <source>
        <dbReference type="EMBL" id="MBC2862384.1"/>
    </source>
</evidence>
<reference evidence="4 11" key="3">
    <citation type="submission" date="2020-02" db="EMBL/GenBank/DDBJ databases">
        <title>Klebsiella pneumoniae genome sequencing and assembly.</title>
        <authorList>
            <person name="Starkova P.S."/>
            <person name="Sulyan O.S."/>
            <person name="Likholetova D.V."/>
            <person name="Ageevets V.A."/>
            <person name="Lazareva I.V."/>
            <person name="Sopova J.V."/>
            <person name="Sidorenko S.V."/>
        </authorList>
    </citation>
    <scope>NUCLEOTIDE SEQUENCE [LARGE SCALE GENOMIC DNA]</scope>
    <source>
        <strain evidence="4 11">2429</strain>
    </source>
</reference>
<reference evidence="5 10" key="2">
    <citation type="submission" date="2019-08" db="EMBL/GenBank/DDBJ databases">
        <title>Emergence of NDM-5-producing hypervirulent Klebsiella pneumoniae from clinical infections.</title>
        <authorList>
            <person name="Shen Z."/>
            <person name="Zhang H."/>
            <person name="Li M."/>
        </authorList>
    </citation>
    <scope>NUCLEOTIDE SEQUENCE [LARGE SCALE GENOMIC DNA]</scope>
    <source>
        <strain evidence="5 10">RJ18-06</strain>
    </source>
</reference>
<protein>
    <submittedName>
        <fullName evidence="2">Uncharacterized protein</fullName>
    </submittedName>
</protein>
<dbReference type="EMBL" id="JACLRA010000001">
    <property type="protein sequence ID" value="MBC2862384.1"/>
    <property type="molecule type" value="Genomic_DNA"/>
</dbReference>
<keyword evidence="1" id="KW-0812">Transmembrane</keyword>
<dbReference type="EMBL" id="CP043669">
    <property type="protein sequence ID" value="QEP91583.1"/>
    <property type="molecule type" value="Genomic_DNA"/>
</dbReference>
<evidence type="ECO:0000313" key="4">
    <source>
        <dbReference type="EMBL" id="NGN70594.1"/>
    </source>
</evidence>
<dbReference type="AlphaFoldDB" id="A0A0C7KIX6"/>
<organism evidence="2 12">
    <name type="scientific">Klebsiella pneumoniae</name>
    <dbReference type="NCBI Taxonomy" id="573"/>
    <lineage>
        <taxon>Bacteria</taxon>
        <taxon>Pseudomonadati</taxon>
        <taxon>Pseudomonadota</taxon>
        <taxon>Gammaproteobacteria</taxon>
        <taxon>Enterobacterales</taxon>
        <taxon>Enterobacteriaceae</taxon>
        <taxon>Klebsiella/Raoultella group</taxon>
        <taxon>Klebsiella</taxon>
        <taxon>Klebsiella pneumoniae complex</taxon>
    </lineage>
</organism>
<dbReference type="RefSeq" id="WP_020323937.1">
    <property type="nucleotide sequence ID" value="NZ_AP022139.1"/>
</dbReference>
<evidence type="ECO:0000313" key="12">
    <source>
        <dbReference type="Proteomes" id="UP000592342"/>
    </source>
</evidence>
<proteinExistence type="predicted"/>
<evidence type="ECO:0000313" key="7">
    <source>
        <dbReference type="EMBL" id="SYR29404.1"/>
    </source>
</evidence>
<keyword evidence="1" id="KW-0472">Membrane</keyword>
<keyword evidence="1" id="KW-1133">Transmembrane helix</keyword>
<evidence type="ECO:0000313" key="5">
    <source>
        <dbReference type="EMBL" id="QEP91583.1"/>
    </source>
</evidence>
<dbReference type="Proteomes" id="UP000259975">
    <property type="component" value="Unassembled WGS sequence"/>
</dbReference>